<evidence type="ECO:0000313" key="3">
    <source>
        <dbReference type="Proteomes" id="UP001597115"/>
    </source>
</evidence>
<organism evidence="2 3">
    <name type="scientific">Sphingomonas tabacisoli</name>
    <dbReference type="NCBI Taxonomy" id="2249466"/>
    <lineage>
        <taxon>Bacteria</taxon>
        <taxon>Pseudomonadati</taxon>
        <taxon>Pseudomonadota</taxon>
        <taxon>Alphaproteobacteria</taxon>
        <taxon>Sphingomonadales</taxon>
        <taxon>Sphingomonadaceae</taxon>
        <taxon>Sphingomonas</taxon>
    </lineage>
</organism>
<evidence type="ECO:0000256" key="1">
    <source>
        <dbReference type="SAM" id="SignalP"/>
    </source>
</evidence>
<feature type="signal peptide" evidence="1">
    <location>
        <begin position="1"/>
        <end position="22"/>
    </location>
</feature>
<dbReference type="EMBL" id="JBHUDY010000001">
    <property type="protein sequence ID" value="MFD1611628.1"/>
    <property type="molecule type" value="Genomic_DNA"/>
</dbReference>
<dbReference type="Proteomes" id="UP001597115">
    <property type="component" value="Unassembled WGS sequence"/>
</dbReference>
<gene>
    <name evidence="2" type="ORF">ACFSCW_07435</name>
</gene>
<accession>A0ABW4I2H9</accession>
<comment type="caution">
    <text evidence="2">The sequence shown here is derived from an EMBL/GenBank/DDBJ whole genome shotgun (WGS) entry which is preliminary data.</text>
</comment>
<sequence>MHAAALRLSLLPLIALTCPAAAQQSGSDTINVIGRKPEEARKEAQDFVRKMGVTERPVARWVEPICPHVFGVAPEIGKRVTDRIHVVARDVKIAVAKEPCRANVILSFASDGAALVREIARKAPGKLAEVSAEDRPALLTGDAPIRWWHATDTRTKDGMAGTGNEQPPFAQLDGPGGVPMAGDVHFQYRSSIVSTQMVRVLKGATIIIDANRAAGTSLDSVAAFASLIALAEVQPNDEAPAQSILSLFKTGGPTDLTSIDRSFLRALYRLPLDRTALAQRGLLVKGLLASAGQSDE</sequence>
<feature type="chain" id="PRO_5047383727" evidence="1">
    <location>
        <begin position="23"/>
        <end position="296"/>
    </location>
</feature>
<protein>
    <submittedName>
        <fullName evidence="2">Uncharacterized protein</fullName>
    </submittedName>
</protein>
<proteinExistence type="predicted"/>
<reference evidence="3" key="1">
    <citation type="journal article" date="2019" name="Int. J. Syst. Evol. Microbiol.">
        <title>The Global Catalogue of Microorganisms (GCM) 10K type strain sequencing project: providing services to taxonomists for standard genome sequencing and annotation.</title>
        <authorList>
            <consortium name="The Broad Institute Genomics Platform"/>
            <consortium name="The Broad Institute Genome Sequencing Center for Infectious Disease"/>
            <person name="Wu L."/>
            <person name="Ma J."/>
        </authorList>
    </citation>
    <scope>NUCLEOTIDE SEQUENCE [LARGE SCALE GENOMIC DNA]</scope>
    <source>
        <strain evidence="3">CGMCC 1.16275</strain>
    </source>
</reference>
<keyword evidence="1" id="KW-0732">Signal</keyword>
<dbReference type="RefSeq" id="WP_380888213.1">
    <property type="nucleotide sequence ID" value="NZ_JBHUDY010000001.1"/>
</dbReference>
<name>A0ABW4I2H9_9SPHN</name>
<evidence type="ECO:0000313" key="2">
    <source>
        <dbReference type="EMBL" id="MFD1611628.1"/>
    </source>
</evidence>
<keyword evidence="3" id="KW-1185">Reference proteome</keyword>